<dbReference type="Gene3D" id="1.10.10.10">
    <property type="entry name" value="Winged helix-like DNA-binding domain superfamily/Winged helix DNA-binding domain"/>
    <property type="match status" value="1"/>
</dbReference>
<reference evidence="6 7" key="1">
    <citation type="submission" date="2009-02" db="EMBL/GenBank/DDBJ databases">
        <authorList>
            <person name="Fulton L."/>
            <person name="Clifton S."/>
            <person name="Fulton B."/>
            <person name="Xu J."/>
            <person name="Minx P."/>
            <person name="Pepin K.H."/>
            <person name="Johnson M."/>
            <person name="Bhonagiri V."/>
            <person name="Nash W.E."/>
            <person name="Mardis E.R."/>
            <person name="Wilson R.K."/>
        </authorList>
    </citation>
    <scope>NUCLEOTIDE SEQUENCE [LARGE SCALE GENOMIC DNA]</scope>
    <source>
        <strain evidence="6 7">ATCC 27758</strain>
    </source>
</reference>
<dbReference type="SUPFAM" id="SSF88659">
    <property type="entry name" value="Sigma3 and sigma4 domains of RNA polymerase sigma factors"/>
    <property type="match status" value="1"/>
</dbReference>
<reference evidence="6 7" key="2">
    <citation type="submission" date="2009-03" db="EMBL/GenBank/DDBJ databases">
        <title>Draft genome sequence of Coprococcus comes (ATCC 27758).</title>
        <authorList>
            <person name="Sudarsanam P."/>
            <person name="Ley R."/>
            <person name="Guruge J."/>
            <person name="Turnbaugh P.J."/>
            <person name="Mahowald M."/>
            <person name="Liep D."/>
            <person name="Gordon J."/>
        </authorList>
    </citation>
    <scope>NUCLEOTIDE SEQUENCE [LARGE SCALE GENOMIC DNA]</scope>
    <source>
        <strain evidence="6 7">ATCC 27758</strain>
    </source>
</reference>
<dbReference type="InterPro" id="IPR013324">
    <property type="entry name" value="RNA_pol_sigma_r3/r4-like"/>
</dbReference>
<name>C0BCY7_9FIRM</name>
<comment type="caution">
    <text evidence="6">The sequence shown here is derived from an EMBL/GenBank/DDBJ whole genome shotgun (WGS) entry which is preliminary data.</text>
</comment>
<dbReference type="GO" id="GO:0003677">
    <property type="term" value="F:DNA binding"/>
    <property type="evidence" value="ECO:0007669"/>
    <property type="project" value="UniProtKB-KW"/>
</dbReference>
<gene>
    <name evidence="6" type="ORF">COPCOM_03028</name>
</gene>
<feature type="domain" description="RNA polymerase sigma factor 70 region 4 type 2" evidence="5">
    <location>
        <begin position="142"/>
        <end position="191"/>
    </location>
</feature>
<dbReference type="PANTHER" id="PTHR43133:SF8">
    <property type="entry name" value="RNA POLYMERASE SIGMA FACTOR HI_1459-RELATED"/>
    <property type="match status" value="1"/>
</dbReference>
<evidence type="ECO:0000259" key="5">
    <source>
        <dbReference type="Pfam" id="PF08281"/>
    </source>
</evidence>
<keyword evidence="4" id="KW-0804">Transcription</keyword>
<dbReference type="InterPro" id="IPR039425">
    <property type="entry name" value="RNA_pol_sigma-70-like"/>
</dbReference>
<organism evidence="6 7">
    <name type="scientific">Coprococcus comes ATCC 27758</name>
    <dbReference type="NCBI Taxonomy" id="470146"/>
    <lineage>
        <taxon>Bacteria</taxon>
        <taxon>Bacillati</taxon>
        <taxon>Bacillota</taxon>
        <taxon>Clostridia</taxon>
        <taxon>Lachnospirales</taxon>
        <taxon>Lachnospiraceae</taxon>
        <taxon>Coprococcus</taxon>
    </lineage>
</organism>
<dbReference type="InterPro" id="IPR036388">
    <property type="entry name" value="WH-like_DNA-bd_sf"/>
</dbReference>
<evidence type="ECO:0000256" key="2">
    <source>
        <dbReference type="ARBA" id="ARBA00023082"/>
    </source>
</evidence>
<keyword evidence="1" id="KW-0805">Transcription regulation</keyword>
<dbReference type="EMBL" id="ABVR01000042">
    <property type="protein sequence ID" value="EEG88938.1"/>
    <property type="molecule type" value="Genomic_DNA"/>
</dbReference>
<dbReference type="PANTHER" id="PTHR43133">
    <property type="entry name" value="RNA POLYMERASE ECF-TYPE SIGMA FACTO"/>
    <property type="match status" value="1"/>
</dbReference>
<dbReference type="GO" id="GO:0016987">
    <property type="term" value="F:sigma factor activity"/>
    <property type="evidence" value="ECO:0007669"/>
    <property type="project" value="UniProtKB-KW"/>
</dbReference>
<accession>C0BCY7</accession>
<evidence type="ECO:0000256" key="3">
    <source>
        <dbReference type="ARBA" id="ARBA00023125"/>
    </source>
</evidence>
<evidence type="ECO:0000256" key="4">
    <source>
        <dbReference type="ARBA" id="ARBA00023163"/>
    </source>
</evidence>
<sequence>MVPPPFYSQIIKYVFRRLCALHRAFVIVVGGKHHVLFRHPADADCTSLAVSTDRKEVKPMGNSDKDFEKSNQCAFDAYCKVILRNEARDAYDQRKRKLKREQLFGEMSPEELNKLITTDRYFQFERDIVEDGLHFIVCDQGVYDALMTLPRAKRKIVLLSYFGEMNDREIGDALGTGRANVQYHRSRALAMMRKMLEQESEEY</sequence>
<dbReference type="NCBIfam" id="TIGR02937">
    <property type="entry name" value="sigma70-ECF"/>
    <property type="match status" value="1"/>
</dbReference>
<dbReference type="InterPro" id="IPR013249">
    <property type="entry name" value="RNA_pol_sigma70_r4_t2"/>
</dbReference>
<keyword evidence="3" id="KW-0238">DNA-binding</keyword>
<dbReference type="HOGENOM" id="CLU_089592_2_2_9"/>
<evidence type="ECO:0000313" key="7">
    <source>
        <dbReference type="Proteomes" id="UP000003793"/>
    </source>
</evidence>
<dbReference type="Pfam" id="PF08281">
    <property type="entry name" value="Sigma70_r4_2"/>
    <property type="match status" value="1"/>
</dbReference>
<dbReference type="Proteomes" id="UP000003793">
    <property type="component" value="Unassembled WGS sequence"/>
</dbReference>
<dbReference type="AlphaFoldDB" id="C0BCY7"/>
<dbReference type="GO" id="GO:0006352">
    <property type="term" value="P:DNA-templated transcription initiation"/>
    <property type="evidence" value="ECO:0007669"/>
    <property type="project" value="InterPro"/>
</dbReference>
<evidence type="ECO:0000313" key="6">
    <source>
        <dbReference type="EMBL" id="EEG88938.1"/>
    </source>
</evidence>
<proteinExistence type="predicted"/>
<dbReference type="InterPro" id="IPR014284">
    <property type="entry name" value="RNA_pol_sigma-70_dom"/>
</dbReference>
<keyword evidence="2" id="KW-0731">Sigma factor</keyword>
<evidence type="ECO:0000256" key="1">
    <source>
        <dbReference type="ARBA" id="ARBA00023015"/>
    </source>
</evidence>
<protein>
    <submittedName>
        <fullName evidence="6">RNA polymerase sigma factor, sigma-70 family</fullName>
    </submittedName>
</protein>